<keyword evidence="3" id="KW-0804">Transcription</keyword>
<keyword evidence="1" id="KW-0805">Transcription regulation</keyword>
<dbReference type="PROSITE" id="PS50987">
    <property type="entry name" value="HTH_ARSR_2"/>
    <property type="match status" value="1"/>
</dbReference>
<dbReference type="RefSeq" id="WP_113961073.1">
    <property type="nucleotide sequence ID" value="NZ_QNRR01000011.1"/>
</dbReference>
<dbReference type="Proteomes" id="UP000253426">
    <property type="component" value="Unassembled WGS sequence"/>
</dbReference>
<name>A0A366HAL5_9BACT</name>
<gene>
    <name evidence="6" type="ORF">DES53_111141</name>
</gene>
<evidence type="ECO:0000313" key="6">
    <source>
        <dbReference type="EMBL" id="RBP38622.1"/>
    </source>
</evidence>
<dbReference type="Gene3D" id="1.10.10.10">
    <property type="entry name" value="Winged helix-like DNA-binding domain superfamily/Winged helix DNA-binding domain"/>
    <property type="match status" value="1"/>
</dbReference>
<dbReference type="EMBL" id="QNRR01000011">
    <property type="protein sequence ID" value="RBP38622.1"/>
    <property type="molecule type" value="Genomic_DNA"/>
</dbReference>
<dbReference type="SUPFAM" id="SSF46785">
    <property type="entry name" value="Winged helix' DNA-binding domain"/>
    <property type="match status" value="1"/>
</dbReference>
<dbReference type="SMART" id="SM00418">
    <property type="entry name" value="HTH_ARSR"/>
    <property type="match status" value="1"/>
</dbReference>
<evidence type="ECO:0000256" key="4">
    <source>
        <dbReference type="SAM" id="MobiDB-lite"/>
    </source>
</evidence>
<reference evidence="6 7" key="1">
    <citation type="submission" date="2018-06" db="EMBL/GenBank/DDBJ databases">
        <title>Genomic Encyclopedia of Type Strains, Phase IV (KMG-IV): sequencing the most valuable type-strain genomes for metagenomic binning, comparative biology and taxonomic classification.</title>
        <authorList>
            <person name="Goeker M."/>
        </authorList>
    </citation>
    <scope>NUCLEOTIDE SEQUENCE [LARGE SCALE GENOMIC DNA]</scope>
    <source>
        <strain evidence="6 7">DSM 25532</strain>
    </source>
</reference>
<dbReference type="CDD" id="cd00090">
    <property type="entry name" value="HTH_ARSR"/>
    <property type="match status" value="1"/>
</dbReference>
<dbReference type="Pfam" id="PF01022">
    <property type="entry name" value="HTH_5"/>
    <property type="match status" value="1"/>
</dbReference>
<dbReference type="InterPro" id="IPR036388">
    <property type="entry name" value="WH-like_DNA-bd_sf"/>
</dbReference>
<evidence type="ECO:0000256" key="1">
    <source>
        <dbReference type="ARBA" id="ARBA00023015"/>
    </source>
</evidence>
<comment type="caution">
    <text evidence="6">The sequence shown here is derived from an EMBL/GenBank/DDBJ whole genome shotgun (WGS) entry which is preliminary data.</text>
</comment>
<dbReference type="GO" id="GO:0003677">
    <property type="term" value="F:DNA binding"/>
    <property type="evidence" value="ECO:0007669"/>
    <property type="project" value="UniProtKB-KW"/>
</dbReference>
<feature type="region of interest" description="Disordered" evidence="4">
    <location>
        <begin position="111"/>
        <end position="138"/>
    </location>
</feature>
<dbReference type="PANTHER" id="PTHR33154:SF18">
    <property type="entry name" value="ARSENICAL RESISTANCE OPERON REPRESSOR"/>
    <property type="match status" value="1"/>
</dbReference>
<sequence>MERSIAVAHALADETRWRIAALMTDEALCVCELADVLEMAQSTVSSHLQVMRKGGLVTVEKEDKWAYYQLSEEVLPVWNALRALEAEKADKTLDRDRKKAIARLALRGRSECKGPRRSIPPLRTAPQLGTGMRKAQPA</sequence>
<dbReference type="InterPro" id="IPR001845">
    <property type="entry name" value="HTH_ArsR_DNA-bd_dom"/>
</dbReference>
<dbReference type="PANTHER" id="PTHR33154">
    <property type="entry name" value="TRANSCRIPTIONAL REGULATOR, ARSR FAMILY"/>
    <property type="match status" value="1"/>
</dbReference>
<evidence type="ECO:0000259" key="5">
    <source>
        <dbReference type="PROSITE" id="PS50987"/>
    </source>
</evidence>
<evidence type="ECO:0000313" key="7">
    <source>
        <dbReference type="Proteomes" id="UP000253426"/>
    </source>
</evidence>
<dbReference type="AlphaFoldDB" id="A0A366HAL5"/>
<organism evidence="6 7">
    <name type="scientific">Roseimicrobium gellanilyticum</name>
    <dbReference type="NCBI Taxonomy" id="748857"/>
    <lineage>
        <taxon>Bacteria</taxon>
        <taxon>Pseudomonadati</taxon>
        <taxon>Verrucomicrobiota</taxon>
        <taxon>Verrucomicrobiia</taxon>
        <taxon>Verrucomicrobiales</taxon>
        <taxon>Verrucomicrobiaceae</taxon>
        <taxon>Roseimicrobium</taxon>
    </lineage>
</organism>
<proteinExistence type="predicted"/>
<dbReference type="InterPro" id="IPR011991">
    <property type="entry name" value="ArsR-like_HTH"/>
</dbReference>
<dbReference type="InterPro" id="IPR036390">
    <property type="entry name" value="WH_DNA-bd_sf"/>
</dbReference>
<dbReference type="NCBIfam" id="NF033788">
    <property type="entry name" value="HTH_metalloreg"/>
    <property type="match status" value="1"/>
</dbReference>
<evidence type="ECO:0000256" key="3">
    <source>
        <dbReference type="ARBA" id="ARBA00023163"/>
    </source>
</evidence>
<keyword evidence="2" id="KW-0238">DNA-binding</keyword>
<dbReference type="GO" id="GO:0003700">
    <property type="term" value="F:DNA-binding transcription factor activity"/>
    <property type="evidence" value="ECO:0007669"/>
    <property type="project" value="InterPro"/>
</dbReference>
<dbReference type="OrthoDB" id="9798835at2"/>
<protein>
    <submittedName>
        <fullName evidence="6">ArsR family transcriptional regulator</fullName>
    </submittedName>
</protein>
<dbReference type="InterPro" id="IPR051081">
    <property type="entry name" value="HTH_MetalResp_TranReg"/>
</dbReference>
<accession>A0A366HAL5</accession>
<keyword evidence="7" id="KW-1185">Reference proteome</keyword>
<evidence type="ECO:0000256" key="2">
    <source>
        <dbReference type="ARBA" id="ARBA00023125"/>
    </source>
</evidence>
<dbReference type="PRINTS" id="PR00778">
    <property type="entry name" value="HTHARSR"/>
</dbReference>
<feature type="domain" description="HTH arsR-type" evidence="5">
    <location>
        <begin position="1"/>
        <end position="90"/>
    </location>
</feature>